<dbReference type="OrthoDB" id="313493at2157"/>
<keyword evidence="2" id="KW-1185">Reference proteome</keyword>
<evidence type="ECO:0000313" key="2">
    <source>
        <dbReference type="Proteomes" id="UP000198888"/>
    </source>
</evidence>
<gene>
    <name evidence="1" type="ORF">SAMN05444271_11722</name>
</gene>
<dbReference type="Proteomes" id="UP000198888">
    <property type="component" value="Unassembled WGS sequence"/>
</dbReference>
<sequence length="312" mass="34871">MTLTRRRTLQATGTVALTTLTGCLNDTNFGSQGTTKEYTLDIDRIESSPVEYALYEPDNSSLFGGPAQTALENILPEGRHTTYGFEPLPTDAYVEYEGSYYQTKYVVTGRQQIERQIVRVETVPQEQVPDDSILVETLDRPSARIIKILHSYTVSGGESGTAELLRDDGYVLRWPSERESRLASGELNEQVVTMTDSGAWAYRVDITTEQLTETAHTAFAVEVASSQSDFRKVVFGSRIDTELSPDALPAEPQEILEQAIAEETYTEEAPITEAFERLLDLLGLGAVDTAENGKQLWYNDEFYRYGLYINTN</sequence>
<dbReference type="EMBL" id="FNYR01000017">
    <property type="protein sequence ID" value="SEJ03278.1"/>
    <property type="molecule type" value="Genomic_DNA"/>
</dbReference>
<evidence type="ECO:0000313" key="1">
    <source>
        <dbReference type="EMBL" id="SEJ03278.1"/>
    </source>
</evidence>
<organism evidence="1 2">
    <name type="scientific">Halohasta litchfieldiae</name>
    <dbReference type="NCBI Taxonomy" id="1073996"/>
    <lineage>
        <taxon>Archaea</taxon>
        <taxon>Methanobacteriati</taxon>
        <taxon>Methanobacteriota</taxon>
        <taxon>Stenosarchaea group</taxon>
        <taxon>Halobacteria</taxon>
        <taxon>Halobacteriales</taxon>
        <taxon>Haloferacaceae</taxon>
        <taxon>Halohasta</taxon>
    </lineage>
</organism>
<protein>
    <submittedName>
        <fullName evidence="1">Uncharacterized protein</fullName>
    </submittedName>
</protein>
<dbReference type="STRING" id="1073996.SAMN05444271_11722"/>
<dbReference type="AlphaFoldDB" id="A0A1H6VFC1"/>
<accession>A0A2H4Q113</accession>
<dbReference type="KEGG" id="hae:halTADL_1281"/>
<proteinExistence type="predicted"/>
<reference evidence="1 2" key="1">
    <citation type="submission" date="2016-10" db="EMBL/GenBank/DDBJ databases">
        <authorList>
            <person name="de Groot N.N."/>
        </authorList>
    </citation>
    <scope>NUCLEOTIDE SEQUENCE [LARGE SCALE GENOMIC DNA]</scope>
    <source>
        <strain evidence="1 2">DSM 22187</strain>
    </source>
</reference>
<name>A0A1H6VFC1_9EURY</name>
<accession>A0A1H6VFC1</accession>
<dbReference type="PROSITE" id="PS51257">
    <property type="entry name" value="PROKAR_LIPOPROTEIN"/>
    <property type="match status" value="1"/>
</dbReference>